<sequence length="72" mass="8521">MKRYKVKEVIKMLEADGWELIATKGDHRQFKHPNKKGKVTVRGQKNEVLNQFLLNSIWKQAGWKYPPPAFRI</sequence>
<name>A0A096ATE4_9BACT</name>
<protein>
    <recommendedName>
        <fullName evidence="10">Toxin HicA</fullName>
    </recommendedName>
</protein>
<evidence type="ECO:0000313" key="8">
    <source>
        <dbReference type="EMBL" id="KGF33872.1"/>
    </source>
</evidence>
<proteinExistence type="inferred from homology"/>
<evidence type="ECO:0000256" key="5">
    <source>
        <dbReference type="ARBA" id="ARBA00022801"/>
    </source>
</evidence>
<evidence type="ECO:0000256" key="7">
    <source>
        <dbReference type="ARBA" id="ARBA00023016"/>
    </source>
</evidence>
<keyword evidence="4" id="KW-0255">Endonuclease</keyword>
<dbReference type="GO" id="GO:0003729">
    <property type="term" value="F:mRNA binding"/>
    <property type="evidence" value="ECO:0007669"/>
    <property type="project" value="InterPro"/>
</dbReference>
<dbReference type="Proteomes" id="UP000029556">
    <property type="component" value="Unassembled WGS sequence"/>
</dbReference>
<accession>A0A096ATE4</accession>
<gene>
    <name evidence="8" type="ORF">HMPREF2137_09575</name>
</gene>
<dbReference type="SUPFAM" id="SSF54786">
    <property type="entry name" value="YcfA/nrd intein domain"/>
    <property type="match status" value="1"/>
</dbReference>
<comment type="similarity">
    <text evidence="1">Belongs to the HicA mRNA interferase family.</text>
</comment>
<evidence type="ECO:0008006" key="10">
    <source>
        <dbReference type="Google" id="ProtNLM"/>
    </source>
</evidence>
<dbReference type="GO" id="GO:0016787">
    <property type="term" value="F:hydrolase activity"/>
    <property type="evidence" value="ECO:0007669"/>
    <property type="project" value="UniProtKB-KW"/>
</dbReference>
<evidence type="ECO:0000313" key="9">
    <source>
        <dbReference type="Proteomes" id="UP000029556"/>
    </source>
</evidence>
<dbReference type="InterPro" id="IPR012933">
    <property type="entry name" value="HicA_mRNA_interferase"/>
</dbReference>
<keyword evidence="2" id="KW-1277">Toxin-antitoxin system</keyword>
<dbReference type="RefSeq" id="WP_036873900.1">
    <property type="nucleotide sequence ID" value="NZ_JRNN01000077.1"/>
</dbReference>
<organism evidence="8 9">
    <name type="scientific">Hoylesella buccalis DNF00853</name>
    <dbReference type="NCBI Taxonomy" id="1401074"/>
    <lineage>
        <taxon>Bacteria</taxon>
        <taxon>Pseudomonadati</taxon>
        <taxon>Bacteroidota</taxon>
        <taxon>Bacteroidia</taxon>
        <taxon>Bacteroidales</taxon>
        <taxon>Prevotellaceae</taxon>
        <taxon>Hoylesella</taxon>
    </lineage>
</organism>
<evidence type="ECO:0000256" key="4">
    <source>
        <dbReference type="ARBA" id="ARBA00022759"/>
    </source>
</evidence>
<dbReference type="OrthoDB" id="9798547at2"/>
<dbReference type="Gene3D" id="3.30.920.30">
    <property type="entry name" value="Hypothetical protein"/>
    <property type="match status" value="1"/>
</dbReference>
<evidence type="ECO:0000256" key="6">
    <source>
        <dbReference type="ARBA" id="ARBA00022884"/>
    </source>
</evidence>
<comment type="caution">
    <text evidence="8">The sequence shown here is derived from an EMBL/GenBank/DDBJ whole genome shotgun (WGS) entry which is preliminary data.</text>
</comment>
<dbReference type="InterPro" id="IPR038570">
    <property type="entry name" value="HicA_sf"/>
</dbReference>
<evidence type="ECO:0000256" key="2">
    <source>
        <dbReference type="ARBA" id="ARBA00022649"/>
    </source>
</evidence>
<keyword evidence="7" id="KW-0346">Stress response</keyword>
<keyword evidence="3" id="KW-0540">Nuclease</keyword>
<dbReference type="EMBL" id="JRNN01000077">
    <property type="protein sequence ID" value="KGF33872.1"/>
    <property type="molecule type" value="Genomic_DNA"/>
</dbReference>
<dbReference type="PANTHER" id="PTHR34873">
    <property type="entry name" value="SSR1766 PROTEIN"/>
    <property type="match status" value="1"/>
</dbReference>
<keyword evidence="6" id="KW-0694">RNA-binding</keyword>
<reference evidence="8 9" key="1">
    <citation type="submission" date="2014-07" db="EMBL/GenBank/DDBJ databases">
        <authorList>
            <person name="McCorrison J."/>
            <person name="Sanka R."/>
            <person name="Torralba M."/>
            <person name="Gillis M."/>
            <person name="Haft D.H."/>
            <person name="Methe B."/>
            <person name="Sutton G."/>
            <person name="Nelson K.E."/>
        </authorList>
    </citation>
    <scope>NUCLEOTIDE SEQUENCE [LARGE SCALE GENOMIC DNA]</scope>
    <source>
        <strain evidence="8 9">DNF00853</strain>
    </source>
</reference>
<dbReference type="PANTHER" id="PTHR34873:SF3">
    <property type="entry name" value="ADDICTION MODULE TOXIN, HICA FAMILY"/>
    <property type="match status" value="1"/>
</dbReference>
<keyword evidence="5" id="KW-0378">Hydrolase</keyword>
<dbReference type="GO" id="GO:0004519">
    <property type="term" value="F:endonuclease activity"/>
    <property type="evidence" value="ECO:0007669"/>
    <property type="project" value="UniProtKB-KW"/>
</dbReference>
<dbReference type="Pfam" id="PF07927">
    <property type="entry name" value="HicA_toxin"/>
    <property type="match status" value="1"/>
</dbReference>
<dbReference type="AlphaFoldDB" id="A0A096ATE4"/>
<evidence type="ECO:0000256" key="1">
    <source>
        <dbReference type="ARBA" id="ARBA00006620"/>
    </source>
</evidence>
<evidence type="ECO:0000256" key="3">
    <source>
        <dbReference type="ARBA" id="ARBA00022722"/>
    </source>
</evidence>